<dbReference type="EMBL" id="FOUF01000014">
    <property type="protein sequence ID" value="SFM37057.1"/>
    <property type="molecule type" value="Genomic_DNA"/>
</dbReference>
<evidence type="ECO:0000313" key="1">
    <source>
        <dbReference type="EMBL" id="CAE6501123.1"/>
    </source>
</evidence>
<reference evidence="1" key="2">
    <citation type="submission" date="2021-02" db="EMBL/GenBank/DDBJ databases">
        <authorList>
            <person name="Han P."/>
        </authorList>
    </citation>
    <scope>NUCLEOTIDE SEQUENCE</scope>
    <source>
        <strain evidence="1">Nitrosomonas nitrosa 18-3D</strain>
    </source>
</reference>
<evidence type="ECO:0000313" key="2">
    <source>
        <dbReference type="EMBL" id="SFM37057.1"/>
    </source>
</evidence>
<dbReference type="RefSeq" id="WP_143068219.1">
    <property type="nucleotide sequence ID" value="NZ_CAJNAP010000012.1"/>
</dbReference>
<dbReference type="AlphaFoldDB" id="A0A1I4QAH9"/>
<name>A0A1I4QAH9_9PROT</name>
<keyword evidence="3" id="KW-1185">Reference proteome</keyword>
<protein>
    <submittedName>
        <fullName evidence="2">FecR family protein</fullName>
    </submittedName>
</protein>
<dbReference type="Proteomes" id="UP000601736">
    <property type="component" value="Unassembled WGS sequence"/>
</dbReference>
<accession>A0A1I4QAH9</accession>
<dbReference type="EMBL" id="CAJNAP010000012">
    <property type="protein sequence ID" value="CAE6501123.1"/>
    <property type="molecule type" value="Genomic_DNA"/>
</dbReference>
<proteinExistence type="predicted"/>
<organism evidence="2 3">
    <name type="scientific">Nitrosomonas nitrosa</name>
    <dbReference type="NCBI Taxonomy" id="52442"/>
    <lineage>
        <taxon>Bacteria</taxon>
        <taxon>Pseudomonadati</taxon>
        <taxon>Pseudomonadota</taxon>
        <taxon>Betaproteobacteria</taxon>
        <taxon>Nitrosomonadales</taxon>
        <taxon>Nitrosomonadaceae</taxon>
        <taxon>Nitrosomonas</taxon>
    </lineage>
</organism>
<evidence type="ECO:0000313" key="3">
    <source>
        <dbReference type="Proteomes" id="UP000199561"/>
    </source>
</evidence>
<sequence>MVNTEADLQYGRTENTVRKNPNIDSRFQINSPTAVSSVRGTDFRYERTPLTIPLKPLPDVYMNLCCYSVKFIMK</sequence>
<reference evidence="2 3" key="1">
    <citation type="submission" date="2016-10" db="EMBL/GenBank/DDBJ databases">
        <authorList>
            <person name="de Groot N.N."/>
        </authorList>
    </citation>
    <scope>NUCLEOTIDE SEQUENCE [LARGE SCALE GENOMIC DNA]</scope>
    <source>
        <strain evidence="2 3">Nm146</strain>
    </source>
</reference>
<gene>
    <name evidence="1" type="ORF">NMYAN_20037</name>
    <name evidence="2" type="ORF">SAMN05421880_11447</name>
</gene>
<dbReference type="Proteomes" id="UP000199561">
    <property type="component" value="Unassembled WGS sequence"/>
</dbReference>